<accession>I7GIH8</accession>
<protein>
    <submittedName>
        <fullName evidence="1">Macaca fascicularis brain cDNA, clone: QflA-19968</fullName>
    </submittedName>
</protein>
<proteinExistence type="evidence at transcript level"/>
<dbReference type="EMBL" id="AB172874">
    <property type="protein sequence ID" value="BAE89936.1"/>
    <property type="molecule type" value="mRNA"/>
</dbReference>
<reference evidence="1" key="1">
    <citation type="journal article" date="2007" name="PLoS Biol.">
        <title>Rate of evolution in brain-expressed genes in humans and other primates.</title>
        <authorList>
            <person name="Wang H.-Y."/>
            <person name="Chien H.-C."/>
            <person name="Osada N."/>
            <person name="Hashimoto K."/>
            <person name="Sugano S."/>
            <person name="Gojobori T."/>
            <person name="Chou C.-K."/>
            <person name="Tsai S.-F."/>
            <person name="Wu C.-I."/>
            <person name="Shen C.-K.J."/>
        </authorList>
    </citation>
    <scope>NUCLEOTIDE SEQUENCE</scope>
</reference>
<dbReference type="AlphaFoldDB" id="I7GIH8"/>
<name>I7GIH8_MACFA</name>
<organism evidence="1">
    <name type="scientific">Macaca fascicularis</name>
    <name type="common">Crab-eating macaque</name>
    <name type="synonym">Cynomolgus monkey</name>
    <dbReference type="NCBI Taxonomy" id="9541"/>
    <lineage>
        <taxon>Eukaryota</taxon>
        <taxon>Metazoa</taxon>
        <taxon>Chordata</taxon>
        <taxon>Craniata</taxon>
        <taxon>Vertebrata</taxon>
        <taxon>Euteleostomi</taxon>
        <taxon>Mammalia</taxon>
        <taxon>Eutheria</taxon>
        <taxon>Euarchontoglires</taxon>
        <taxon>Primates</taxon>
        <taxon>Haplorrhini</taxon>
        <taxon>Catarrhini</taxon>
        <taxon>Cercopithecidae</taxon>
        <taxon>Cercopithecinae</taxon>
        <taxon>Macaca</taxon>
    </lineage>
</organism>
<sequence length="21" mass="2536">MWTHIAERTMYIILQNEIEGS</sequence>
<evidence type="ECO:0000313" key="1">
    <source>
        <dbReference type="EMBL" id="BAE89936.1"/>
    </source>
</evidence>